<protein>
    <submittedName>
        <fullName evidence="2">Uncharacterized protein</fullName>
    </submittedName>
</protein>
<organism evidence="2 3">
    <name type="scientific">Bacillus anthracis</name>
    <name type="common">anthrax bacterium</name>
    <dbReference type="NCBI Taxonomy" id="1392"/>
    <lineage>
        <taxon>Bacteria</taxon>
        <taxon>Bacillati</taxon>
        <taxon>Bacillota</taxon>
        <taxon>Bacilli</taxon>
        <taxon>Bacillales</taxon>
        <taxon>Bacillaceae</taxon>
        <taxon>Bacillus</taxon>
        <taxon>Bacillus cereus group</taxon>
    </lineage>
</organism>
<evidence type="ECO:0000256" key="1">
    <source>
        <dbReference type="SAM" id="MobiDB-lite"/>
    </source>
</evidence>
<gene>
    <name evidence="2" type="ORF">ABW01_28895</name>
</gene>
<dbReference type="AlphaFoldDB" id="A0A0J1HJZ0"/>
<dbReference type="Proteomes" id="UP000035904">
    <property type="component" value="Unassembled WGS sequence"/>
</dbReference>
<feature type="region of interest" description="Disordered" evidence="1">
    <location>
        <begin position="1"/>
        <end position="145"/>
    </location>
</feature>
<name>A0A0J1HJZ0_BACAN</name>
<evidence type="ECO:0000313" key="3">
    <source>
        <dbReference type="Proteomes" id="UP000035904"/>
    </source>
</evidence>
<dbReference type="EMBL" id="LDPG01000039">
    <property type="protein sequence ID" value="KLV14082.1"/>
    <property type="molecule type" value="Genomic_DNA"/>
</dbReference>
<feature type="compositionally biased region" description="Basic and acidic residues" evidence="1">
    <location>
        <begin position="57"/>
        <end position="100"/>
    </location>
</feature>
<comment type="caution">
    <text evidence="2">The sequence shown here is derived from an EMBL/GenBank/DDBJ whole genome shotgun (WGS) entry which is preliminary data.</text>
</comment>
<reference evidence="2 3" key="1">
    <citation type="submission" date="2015-05" db="EMBL/GenBank/DDBJ databases">
        <title>Whole genome sequence and identification of bacterial endophytes from Costus igneus.</title>
        <authorList>
            <person name="Lee Y.P."/>
            <person name="Gan H.M."/>
            <person name="Eng W."/>
            <person name="Wheatley M.S."/>
            <person name="Caraballo A."/>
            <person name="Polter S."/>
            <person name="Savka M.A."/>
            <person name="Hudson A.O."/>
        </authorList>
    </citation>
    <scope>NUCLEOTIDE SEQUENCE [LARGE SCALE GENOMIC DNA]</scope>
    <source>
        <strain evidence="2 3">RIT375</strain>
    </source>
</reference>
<proteinExistence type="predicted"/>
<dbReference type="RefSeq" id="WP_047957204.1">
    <property type="nucleotide sequence ID" value="NZ_LDPG01000039.1"/>
</dbReference>
<accession>A0A0J1HJZ0</accession>
<sequence>MARDKNKTGITGFAPDKPKSELDSTAGAFEGLADMSGLNPNQKQEETKQESTSSTKRKTEEPKTDKQGEQTIESKEEPTKESVETPTENKTEEPTIESKTDSSGNTGEEPVEVQEEGSEGETPTGENGEKKSDEDNDEEEEIMTQTKVKKGSVMELFEEIVEPAKELKGYMIEKELIKALEKHGKKIPRKHGGVSALVNRILREGLTQYGMLEEKEDKKK</sequence>
<evidence type="ECO:0000313" key="2">
    <source>
        <dbReference type="EMBL" id="KLV14082.1"/>
    </source>
</evidence>
<dbReference type="PATRIC" id="fig|1392.242.peg.4618"/>
<feature type="compositionally biased region" description="Acidic residues" evidence="1">
    <location>
        <begin position="109"/>
        <end position="119"/>
    </location>
</feature>